<keyword evidence="2" id="KW-1185">Reference proteome</keyword>
<evidence type="ECO:0000313" key="1">
    <source>
        <dbReference type="EMBL" id="CAD7680876.1"/>
    </source>
</evidence>
<accession>A0A811YWL5</accession>
<gene>
    <name evidence="1" type="ORF">NYPRO_LOCUS13668</name>
</gene>
<dbReference type="AlphaFoldDB" id="A0A811YWL5"/>
<proteinExistence type="predicted"/>
<organism evidence="1 2">
    <name type="scientific">Nyctereutes procyonoides</name>
    <name type="common">Raccoon dog</name>
    <name type="synonym">Canis procyonoides</name>
    <dbReference type="NCBI Taxonomy" id="34880"/>
    <lineage>
        <taxon>Eukaryota</taxon>
        <taxon>Metazoa</taxon>
        <taxon>Chordata</taxon>
        <taxon>Craniata</taxon>
        <taxon>Vertebrata</taxon>
        <taxon>Euteleostomi</taxon>
        <taxon>Mammalia</taxon>
        <taxon>Eutheria</taxon>
        <taxon>Laurasiatheria</taxon>
        <taxon>Carnivora</taxon>
        <taxon>Caniformia</taxon>
        <taxon>Canidae</taxon>
        <taxon>Nyctereutes</taxon>
    </lineage>
</organism>
<sequence length="73" mass="8065">MSKLAMYYCFIKITPSAPPVKCPPPCPSPIHPHPPPSSPSTTPSSFPRVRSLYVLCPFLISPTHQNVYSNLEN</sequence>
<name>A0A811YWL5_NYCPR</name>
<protein>
    <submittedName>
        <fullName evidence="1">(raccoon dog) hypothetical protein</fullName>
    </submittedName>
</protein>
<comment type="caution">
    <text evidence="1">The sequence shown here is derived from an EMBL/GenBank/DDBJ whole genome shotgun (WGS) entry which is preliminary data.</text>
</comment>
<dbReference type="Proteomes" id="UP000645828">
    <property type="component" value="Unassembled WGS sequence"/>
</dbReference>
<reference evidence="1" key="1">
    <citation type="submission" date="2020-12" db="EMBL/GenBank/DDBJ databases">
        <authorList>
            <consortium name="Molecular Ecology Group"/>
        </authorList>
    </citation>
    <scope>NUCLEOTIDE SEQUENCE</scope>
    <source>
        <strain evidence="1">TBG_1078</strain>
    </source>
</reference>
<evidence type="ECO:0000313" key="2">
    <source>
        <dbReference type="Proteomes" id="UP000645828"/>
    </source>
</evidence>
<dbReference type="EMBL" id="CAJHUB010000750">
    <property type="protein sequence ID" value="CAD7680876.1"/>
    <property type="molecule type" value="Genomic_DNA"/>
</dbReference>